<dbReference type="Pfam" id="PF14200">
    <property type="entry name" value="RicinB_lectin_2"/>
    <property type="match status" value="1"/>
</dbReference>
<dbReference type="SUPFAM" id="SSF50370">
    <property type="entry name" value="Ricin B-like lectins"/>
    <property type="match status" value="1"/>
</dbReference>
<evidence type="ECO:0000259" key="1">
    <source>
        <dbReference type="Pfam" id="PF14200"/>
    </source>
</evidence>
<dbReference type="CDD" id="cd00161">
    <property type="entry name" value="beta-trefoil_Ricin-like"/>
    <property type="match status" value="1"/>
</dbReference>
<dbReference type="Proteomes" id="UP001596915">
    <property type="component" value="Unassembled WGS sequence"/>
</dbReference>
<dbReference type="EMBL" id="JBHTGL010000005">
    <property type="protein sequence ID" value="MFD0622110.1"/>
    <property type="molecule type" value="Genomic_DNA"/>
</dbReference>
<organism evidence="2 3">
    <name type="scientific">Streptomyces sanglieri</name>
    <dbReference type="NCBI Taxonomy" id="193460"/>
    <lineage>
        <taxon>Bacteria</taxon>
        <taxon>Bacillati</taxon>
        <taxon>Actinomycetota</taxon>
        <taxon>Actinomycetes</taxon>
        <taxon>Kitasatosporales</taxon>
        <taxon>Streptomycetaceae</taxon>
        <taxon>Streptomyces</taxon>
    </lineage>
</organism>
<name>A0ABW2WQ58_9ACTN</name>
<dbReference type="InterPro" id="IPR000772">
    <property type="entry name" value="Ricin_B_lectin"/>
</dbReference>
<dbReference type="InterPro" id="IPR035992">
    <property type="entry name" value="Ricin_B-like_lectins"/>
</dbReference>
<accession>A0ABW2WQ58</accession>
<keyword evidence="3" id="KW-1185">Reference proteome</keyword>
<evidence type="ECO:0000313" key="2">
    <source>
        <dbReference type="EMBL" id="MFD0622110.1"/>
    </source>
</evidence>
<sequence>MSVADSSTETAAPVVQSTCEQSEGQYWQLEEHPGGTWVINANSGQCLAVPAASTQALTEVNQYPCGDYPDHYWHLEGR</sequence>
<dbReference type="PROSITE" id="PS50231">
    <property type="entry name" value="RICIN_B_LECTIN"/>
    <property type="match status" value="1"/>
</dbReference>
<evidence type="ECO:0000313" key="3">
    <source>
        <dbReference type="Proteomes" id="UP001596915"/>
    </source>
</evidence>
<dbReference type="Gene3D" id="2.80.10.50">
    <property type="match status" value="1"/>
</dbReference>
<proteinExistence type="predicted"/>
<feature type="domain" description="Ricin B lectin" evidence="1">
    <location>
        <begin position="2"/>
        <end position="63"/>
    </location>
</feature>
<reference evidence="3" key="1">
    <citation type="journal article" date="2019" name="Int. J. Syst. Evol. Microbiol.">
        <title>The Global Catalogue of Microorganisms (GCM) 10K type strain sequencing project: providing services to taxonomists for standard genome sequencing and annotation.</title>
        <authorList>
            <consortium name="The Broad Institute Genomics Platform"/>
            <consortium name="The Broad Institute Genome Sequencing Center for Infectious Disease"/>
            <person name="Wu L."/>
            <person name="Ma J."/>
        </authorList>
    </citation>
    <scope>NUCLEOTIDE SEQUENCE [LARGE SCALE GENOMIC DNA]</scope>
    <source>
        <strain evidence="3">JCM 12607</strain>
    </source>
</reference>
<comment type="caution">
    <text evidence="2">The sequence shown here is derived from an EMBL/GenBank/DDBJ whole genome shotgun (WGS) entry which is preliminary data.</text>
</comment>
<gene>
    <name evidence="2" type="ORF">ACFQ2K_04100</name>
</gene>
<protein>
    <submittedName>
        <fullName evidence="2">RICIN domain-containing protein</fullName>
    </submittedName>
</protein>